<dbReference type="InterPro" id="IPR039420">
    <property type="entry name" value="WalR-like"/>
</dbReference>
<dbReference type="CDD" id="cd00383">
    <property type="entry name" value="trans_reg_C"/>
    <property type="match status" value="1"/>
</dbReference>
<evidence type="ECO:0000259" key="9">
    <source>
        <dbReference type="PROSITE" id="PS50110"/>
    </source>
</evidence>
<dbReference type="SMART" id="SM00448">
    <property type="entry name" value="REC"/>
    <property type="match status" value="1"/>
</dbReference>
<dbReference type="GO" id="GO:0000156">
    <property type="term" value="F:phosphorelay response regulator activity"/>
    <property type="evidence" value="ECO:0007669"/>
    <property type="project" value="TreeGrafter"/>
</dbReference>
<keyword evidence="5 8" id="KW-0238">DNA-binding</keyword>
<accession>A0A1G9TJB6</accession>
<dbReference type="GO" id="GO:0032993">
    <property type="term" value="C:protein-DNA complex"/>
    <property type="evidence" value="ECO:0007669"/>
    <property type="project" value="TreeGrafter"/>
</dbReference>
<dbReference type="GO" id="GO:0006355">
    <property type="term" value="P:regulation of DNA-templated transcription"/>
    <property type="evidence" value="ECO:0007669"/>
    <property type="project" value="InterPro"/>
</dbReference>
<dbReference type="InterPro" id="IPR036388">
    <property type="entry name" value="WH-like_DNA-bd_sf"/>
</dbReference>
<name>A0A1G9TJB6_9BACL</name>
<dbReference type="SUPFAM" id="SSF46894">
    <property type="entry name" value="C-terminal effector domain of the bipartite response regulators"/>
    <property type="match status" value="1"/>
</dbReference>
<dbReference type="FunFam" id="1.10.10.10:FF:000018">
    <property type="entry name" value="DNA-binding response regulator ResD"/>
    <property type="match status" value="1"/>
</dbReference>
<proteinExistence type="predicted"/>
<evidence type="ECO:0000256" key="7">
    <source>
        <dbReference type="PROSITE-ProRule" id="PRU00169"/>
    </source>
</evidence>
<dbReference type="AlphaFoldDB" id="A0A1G9TJB6"/>
<reference evidence="12 14" key="2">
    <citation type="submission" date="2016-10" db="EMBL/GenBank/DDBJ databases">
        <authorList>
            <person name="de Groot N.N."/>
        </authorList>
    </citation>
    <scope>NUCLEOTIDE SEQUENCE [LARGE SCALE GENOMIC DNA]</scope>
    <source>
        <strain evidence="12 14">CGMCC 1.10239</strain>
    </source>
</reference>
<evidence type="ECO:0000256" key="1">
    <source>
        <dbReference type="ARBA" id="ARBA00004496"/>
    </source>
</evidence>
<dbReference type="PANTHER" id="PTHR48111">
    <property type="entry name" value="REGULATOR OF RPOS"/>
    <property type="match status" value="1"/>
</dbReference>
<dbReference type="InterPro" id="IPR016032">
    <property type="entry name" value="Sig_transdc_resp-reg_C-effctor"/>
</dbReference>
<evidence type="ECO:0000313" key="13">
    <source>
        <dbReference type="Proteomes" id="UP000070252"/>
    </source>
</evidence>
<dbReference type="SUPFAM" id="SSF52172">
    <property type="entry name" value="CheY-like"/>
    <property type="match status" value="1"/>
</dbReference>
<dbReference type="EMBL" id="FNGM01000013">
    <property type="protein sequence ID" value="SDM47817.1"/>
    <property type="molecule type" value="Genomic_DNA"/>
</dbReference>
<dbReference type="Proteomes" id="UP000182783">
    <property type="component" value="Unassembled WGS sequence"/>
</dbReference>
<dbReference type="Proteomes" id="UP000070252">
    <property type="component" value="Unassembled WGS sequence"/>
</dbReference>
<evidence type="ECO:0000313" key="12">
    <source>
        <dbReference type="EMBL" id="SDM47817.1"/>
    </source>
</evidence>
<evidence type="ECO:0000256" key="8">
    <source>
        <dbReference type="PROSITE-ProRule" id="PRU01091"/>
    </source>
</evidence>
<feature type="DNA-binding region" description="OmpR/PhoB-type" evidence="8">
    <location>
        <begin position="135"/>
        <end position="234"/>
    </location>
</feature>
<keyword evidence="2 7" id="KW-0597">Phosphoprotein</keyword>
<dbReference type="InterPro" id="IPR011006">
    <property type="entry name" value="CheY-like_superfamily"/>
</dbReference>
<dbReference type="Pfam" id="PF00072">
    <property type="entry name" value="Response_reg"/>
    <property type="match status" value="1"/>
</dbReference>
<dbReference type="Gene3D" id="3.40.50.2300">
    <property type="match status" value="1"/>
</dbReference>
<keyword evidence="4" id="KW-0805">Transcription regulation</keyword>
<protein>
    <submittedName>
        <fullName evidence="12">DNA-binding response regulator, OmpR family, contains REC and winged-helix (WHTH) domain</fullName>
    </submittedName>
    <submittedName>
        <fullName evidence="11">PhoP family transcriptional regulator</fullName>
    </submittedName>
</protein>
<evidence type="ECO:0000313" key="14">
    <source>
        <dbReference type="Proteomes" id="UP000182783"/>
    </source>
</evidence>
<gene>
    <name evidence="11" type="ORF">AML91_22825</name>
    <name evidence="12" type="ORF">SAMN05216191_11374</name>
</gene>
<evidence type="ECO:0000259" key="10">
    <source>
        <dbReference type="PROSITE" id="PS51755"/>
    </source>
</evidence>
<dbReference type="EMBL" id="LIPY01000121">
    <property type="protein sequence ID" value="KWX71971.1"/>
    <property type="molecule type" value="Genomic_DNA"/>
</dbReference>
<keyword evidence="6" id="KW-0804">Transcription</keyword>
<dbReference type="PROSITE" id="PS51755">
    <property type="entry name" value="OMPR_PHOB"/>
    <property type="match status" value="1"/>
</dbReference>
<evidence type="ECO:0000256" key="5">
    <source>
        <dbReference type="ARBA" id="ARBA00023125"/>
    </source>
</evidence>
<dbReference type="Gene3D" id="1.10.10.10">
    <property type="entry name" value="Winged helix-like DNA-binding domain superfamily/Winged helix DNA-binding domain"/>
    <property type="match status" value="1"/>
</dbReference>
<dbReference type="GO" id="GO:0000976">
    <property type="term" value="F:transcription cis-regulatory region binding"/>
    <property type="evidence" value="ECO:0007669"/>
    <property type="project" value="TreeGrafter"/>
</dbReference>
<dbReference type="Pfam" id="PF00486">
    <property type="entry name" value="Trans_reg_C"/>
    <property type="match status" value="1"/>
</dbReference>
<feature type="domain" description="Response regulatory" evidence="9">
    <location>
        <begin position="6"/>
        <end position="119"/>
    </location>
</feature>
<organism evidence="12 14">
    <name type="scientific">Paenibacillus jilunlii</name>
    <dbReference type="NCBI Taxonomy" id="682956"/>
    <lineage>
        <taxon>Bacteria</taxon>
        <taxon>Bacillati</taxon>
        <taxon>Bacillota</taxon>
        <taxon>Bacilli</taxon>
        <taxon>Bacillales</taxon>
        <taxon>Paenibacillaceae</taxon>
        <taxon>Paenibacillus</taxon>
    </lineage>
</organism>
<dbReference type="GO" id="GO:0005829">
    <property type="term" value="C:cytosol"/>
    <property type="evidence" value="ECO:0007669"/>
    <property type="project" value="TreeGrafter"/>
</dbReference>
<dbReference type="RefSeq" id="WP_062526036.1">
    <property type="nucleotide sequence ID" value="NZ_CP048429.1"/>
</dbReference>
<evidence type="ECO:0000313" key="11">
    <source>
        <dbReference type="EMBL" id="KWX71971.1"/>
    </source>
</evidence>
<evidence type="ECO:0000256" key="4">
    <source>
        <dbReference type="ARBA" id="ARBA00023015"/>
    </source>
</evidence>
<dbReference type="InterPro" id="IPR001789">
    <property type="entry name" value="Sig_transdc_resp-reg_receiver"/>
</dbReference>
<dbReference type="Gene3D" id="6.10.250.690">
    <property type="match status" value="1"/>
</dbReference>
<evidence type="ECO:0000256" key="3">
    <source>
        <dbReference type="ARBA" id="ARBA00023012"/>
    </source>
</evidence>
<dbReference type="InterPro" id="IPR001867">
    <property type="entry name" value="OmpR/PhoB-type_DNA-bd"/>
</dbReference>
<evidence type="ECO:0000256" key="2">
    <source>
        <dbReference type="ARBA" id="ARBA00022553"/>
    </source>
</evidence>
<dbReference type="OrthoDB" id="9790442at2"/>
<dbReference type="PANTHER" id="PTHR48111:SF40">
    <property type="entry name" value="PHOSPHATE REGULON TRANSCRIPTIONAL REGULATORY PROTEIN PHOB"/>
    <property type="match status" value="1"/>
</dbReference>
<reference evidence="11 13" key="1">
    <citation type="submission" date="2015-08" db="EMBL/GenBank/DDBJ databases">
        <title>Genome of Paenibacillus jilunlii.</title>
        <authorList>
            <person name="Sant'Anna F.H."/>
            <person name="Ambrosini A."/>
            <person name="Souza R."/>
            <person name="Bach E."/>
            <person name="Fernandes G."/>
            <person name="Balsanelli E."/>
            <person name="Baura V.A."/>
            <person name="Pedrosa F.O."/>
            <person name="Souza E.M."/>
            <person name="Passaglia L."/>
        </authorList>
    </citation>
    <scope>NUCLEOTIDE SEQUENCE [LARGE SCALE GENOMIC DNA]</scope>
    <source>
        <strain evidence="11 13">DSM 23019</strain>
    </source>
</reference>
<comment type="subcellular location">
    <subcellularLocation>
        <location evidence="1">Cytoplasm</location>
    </subcellularLocation>
</comment>
<keyword evidence="13" id="KW-1185">Reference proteome</keyword>
<dbReference type="SMART" id="SM00862">
    <property type="entry name" value="Trans_reg_C"/>
    <property type="match status" value="1"/>
</dbReference>
<sequence length="240" mass="27691">MNSLKRVIIVDDDIELCTVLKKCLESEGYSVDVAHSGRAGISMVRNNHYELVVLDVMLPEVDGLQVLAELRKIFNMPVLMLSAKDQEMDKVLGLKAGADDYLTKPFSLSELNARVNSLIRRFTVFGGREDDKGSHHVLTFGKLTIDRERHLVSKNETEILLTAKEFELLNFLASHPEQVFSKRQIYQNVWNEEYVYDDNNIMALIRRTRKKVEDNSDNPQYIQTVWGVGYRFHYEAAYDE</sequence>
<feature type="domain" description="OmpR/PhoB-type" evidence="10">
    <location>
        <begin position="135"/>
        <end position="234"/>
    </location>
</feature>
<keyword evidence="3" id="KW-0902">Two-component regulatory system</keyword>
<feature type="modified residue" description="4-aspartylphosphate" evidence="7">
    <location>
        <position position="55"/>
    </location>
</feature>
<evidence type="ECO:0000256" key="6">
    <source>
        <dbReference type="ARBA" id="ARBA00023163"/>
    </source>
</evidence>
<dbReference type="FunFam" id="3.40.50.2300:FF:000001">
    <property type="entry name" value="DNA-binding response regulator PhoB"/>
    <property type="match status" value="1"/>
</dbReference>
<dbReference type="PROSITE" id="PS50110">
    <property type="entry name" value="RESPONSE_REGULATORY"/>
    <property type="match status" value="1"/>
</dbReference>